<organism evidence="2 3">
    <name type="scientific">Aquibacillus rhizosphaerae</name>
    <dbReference type="NCBI Taxonomy" id="3051431"/>
    <lineage>
        <taxon>Bacteria</taxon>
        <taxon>Bacillati</taxon>
        <taxon>Bacillota</taxon>
        <taxon>Bacilli</taxon>
        <taxon>Bacillales</taxon>
        <taxon>Bacillaceae</taxon>
        <taxon>Aquibacillus</taxon>
    </lineage>
</organism>
<evidence type="ECO:0000259" key="1">
    <source>
        <dbReference type="Pfam" id="PF10006"/>
    </source>
</evidence>
<comment type="caution">
    <text evidence="2">The sequence shown here is derived from an EMBL/GenBank/DDBJ whole genome shotgun (WGS) entry which is preliminary data.</text>
</comment>
<evidence type="ECO:0000313" key="2">
    <source>
        <dbReference type="EMBL" id="MDL4842906.1"/>
    </source>
</evidence>
<sequence>MSQVNYAAKINAPEIEPRFRHPMILETFDGLQAGEVMELTNDHDPKPLHYQFMIEREGTFNWEYLQEGPTTWCVAISKLK</sequence>
<protein>
    <submittedName>
        <fullName evidence="2">DUF2249 domain-containing protein</fullName>
    </submittedName>
</protein>
<dbReference type="RefSeq" id="WP_285934198.1">
    <property type="nucleotide sequence ID" value="NZ_JASTZU010000063.1"/>
</dbReference>
<dbReference type="InterPro" id="IPR018720">
    <property type="entry name" value="DUF2249"/>
</dbReference>
<dbReference type="EMBL" id="JASTZU010000063">
    <property type="protein sequence ID" value="MDL4842906.1"/>
    <property type="molecule type" value="Genomic_DNA"/>
</dbReference>
<accession>A0ABT7LAM7</accession>
<proteinExistence type="predicted"/>
<name>A0ABT7LAM7_9BACI</name>
<gene>
    <name evidence="2" type="ORF">QQS35_20935</name>
</gene>
<keyword evidence="3" id="KW-1185">Reference proteome</keyword>
<evidence type="ECO:0000313" key="3">
    <source>
        <dbReference type="Proteomes" id="UP001235343"/>
    </source>
</evidence>
<feature type="domain" description="DUF2249" evidence="1">
    <location>
        <begin position="10"/>
        <end position="78"/>
    </location>
</feature>
<dbReference type="Pfam" id="PF10006">
    <property type="entry name" value="DUF2249"/>
    <property type="match status" value="1"/>
</dbReference>
<reference evidence="2 3" key="1">
    <citation type="submission" date="2023-06" db="EMBL/GenBank/DDBJ databases">
        <title>Aquibacillus rhizosphaerae LR5S19.</title>
        <authorList>
            <person name="Sun J.-Q."/>
        </authorList>
    </citation>
    <scope>NUCLEOTIDE SEQUENCE [LARGE SCALE GENOMIC DNA]</scope>
    <source>
        <strain evidence="2 3">LR5S19</strain>
    </source>
</reference>
<dbReference type="Proteomes" id="UP001235343">
    <property type="component" value="Unassembled WGS sequence"/>
</dbReference>